<accession>A0A8B7N6T0</accession>
<reference evidence="3" key="1">
    <citation type="submission" date="2025-08" db="UniProtKB">
        <authorList>
            <consortium name="RefSeq"/>
        </authorList>
    </citation>
    <scope>IDENTIFICATION</scope>
    <source>
        <tissue evidence="3">Whole organism</tissue>
    </source>
</reference>
<keyword evidence="1" id="KW-0732">Signal</keyword>
<dbReference type="RefSeq" id="XP_018009551.1">
    <property type="nucleotide sequence ID" value="XM_018154062.2"/>
</dbReference>
<dbReference type="Proteomes" id="UP000694843">
    <property type="component" value="Unplaced"/>
</dbReference>
<gene>
    <name evidence="3" type="primary">LOC108667079</name>
</gene>
<sequence length="652" mass="73585">MSGMKCIIRIAVLPLLLASGTLVKGLSTPPSTVEGDCKDQPGHNCSVVVDAKDTPAPGHQSILNAGECCVCEAPSEQPQLSEEFQRLADDFWQWLLQDQPEFATTVGFHDFDHRLTNMSLAAYDKRLADVEQFLARAETLEANLTRHQDLVNMRVLKYTLQTYIDGASYQGYLMTISNLGNPKSDLRSLLTKMPRLTYAHYMSILQRLHALPEQMAQIEELMALGVEKNITLHEYNVNRLDQELAEFISDVPRESPIFAEFFKKFPETFLPSEVASLQQQAEAVIRDKVTPAFIKLKNFMSTKYVPRKNIAIASLPNGDKLYAQVIQFYTGQNLSAQEIHETGLKEVQRIAALMQQLQVVYDLGYNQTLREFVSQLQDDPTQQFSSVEELLAAHRHVVHNITIPAAKPFFNKMPAAQLKVEEQPDAGGAFYDAGTPDGTRPGTFKIGTRILSSHTKLPIVSLSLHEGVPGHHLQISHALESSFIPKFRRTTFSSSYTQMPSSFPTLSFYGEGWALYAESLGFEMGVYENLRDRLGHYSDEIFRACRLVVDTGIHAFGWSKEQAIQYMLDYTIRPRSFIEDQVDRYIAWPAQALSYKIGQMQISSFRASAEQQLGDQFNLKDFHDVILNSVGPMDLVKEEVQAWVDRELAKSH</sequence>
<dbReference type="KEGG" id="hazt:108667079"/>
<organism evidence="2 3">
    <name type="scientific">Hyalella azteca</name>
    <name type="common">Amphipod</name>
    <dbReference type="NCBI Taxonomy" id="294128"/>
    <lineage>
        <taxon>Eukaryota</taxon>
        <taxon>Metazoa</taxon>
        <taxon>Ecdysozoa</taxon>
        <taxon>Arthropoda</taxon>
        <taxon>Crustacea</taxon>
        <taxon>Multicrustacea</taxon>
        <taxon>Malacostraca</taxon>
        <taxon>Eumalacostraca</taxon>
        <taxon>Peracarida</taxon>
        <taxon>Amphipoda</taxon>
        <taxon>Senticaudata</taxon>
        <taxon>Talitrida</taxon>
        <taxon>Talitroidea</taxon>
        <taxon>Hyalellidae</taxon>
        <taxon>Hyalella</taxon>
    </lineage>
</organism>
<feature type="chain" id="PRO_5034294372" evidence="1">
    <location>
        <begin position="26"/>
        <end position="652"/>
    </location>
</feature>
<keyword evidence="2" id="KW-1185">Reference proteome</keyword>
<evidence type="ECO:0000313" key="3">
    <source>
        <dbReference type="RefSeq" id="XP_018009551.1"/>
    </source>
</evidence>
<protein>
    <submittedName>
        <fullName evidence="3">Uncharacterized protein LOC108667079 isoform X1</fullName>
    </submittedName>
</protein>
<name>A0A8B7N6T0_HYAAZ</name>
<dbReference type="PANTHER" id="PTHR33361">
    <property type="entry name" value="GLR0591 PROTEIN"/>
    <property type="match status" value="1"/>
</dbReference>
<feature type="signal peptide" evidence="1">
    <location>
        <begin position="1"/>
        <end position="25"/>
    </location>
</feature>
<evidence type="ECO:0000256" key="1">
    <source>
        <dbReference type="SAM" id="SignalP"/>
    </source>
</evidence>
<proteinExistence type="predicted"/>
<dbReference type="Pfam" id="PF05960">
    <property type="entry name" value="DUF885"/>
    <property type="match status" value="1"/>
</dbReference>
<evidence type="ECO:0000313" key="2">
    <source>
        <dbReference type="Proteomes" id="UP000694843"/>
    </source>
</evidence>
<dbReference type="GeneID" id="108667079"/>
<dbReference type="InterPro" id="IPR010281">
    <property type="entry name" value="DUF885"/>
</dbReference>
<dbReference type="PANTHER" id="PTHR33361:SF2">
    <property type="entry name" value="DUF885 DOMAIN-CONTAINING PROTEIN"/>
    <property type="match status" value="1"/>
</dbReference>
<dbReference type="AlphaFoldDB" id="A0A8B7N6T0"/>
<dbReference type="OrthoDB" id="5959877at2759"/>